<name>A0A1W1HCL1_9BACT</name>
<dbReference type="InterPro" id="IPR017968">
    <property type="entry name" value="Acylphosphatase_CS"/>
</dbReference>
<reference evidence="5 6" key="1">
    <citation type="submission" date="2017-03" db="EMBL/GenBank/DDBJ databases">
        <authorList>
            <person name="Afonso C.L."/>
            <person name="Miller P.J."/>
            <person name="Scott M.A."/>
            <person name="Spackman E."/>
            <person name="Goraichik I."/>
            <person name="Dimitrov K.M."/>
            <person name="Suarez D.L."/>
            <person name="Swayne D.E."/>
        </authorList>
    </citation>
    <scope>NUCLEOTIDE SEQUENCE [LARGE SCALE GENOMIC DNA]</scope>
    <source>
        <strain evidence="5">PRJEB14757</strain>
    </source>
</reference>
<dbReference type="Pfam" id="PF17788">
    <property type="entry name" value="HypF_C"/>
    <property type="match status" value="1"/>
</dbReference>
<feature type="active site" evidence="2">
    <location>
        <position position="36"/>
    </location>
</feature>
<dbReference type="GO" id="GO:0016743">
    <property type="term" value="F:carboxyl- or carbamoyltransferase activity"/>
    <property type="evidence" value="ECO:0007669"/>
    <property type="project" value="TreeGrafter"/>
</dbReference>
<dbReference type="EMBL" id="FWEV01000128">
    <property type="protein sequence ID" value="SLM30173.1"/>
    <property type="molecule type" value="Genomic_DNA"/>
</dbReference>
<dbReference type="PROSITE" id="PS51160">
    <property type="entry name" value="ACYLPHOSPHATASE_3"/>
    <property type="match status" value="1"/>
</dbReference>
<dbReference type="PROSITE" id="PS00150">
    <property type="entry name" value="ACYLPHOSPHATASE_1"/>
    <property type="match status" value="1"/>
</dbReference>
<evidence type="ECO:0000259" key="4">
    <source>
        <dbReference type="PROSITE" id="PS51163"/>
    </source>
</evidence>
<dbReference type="GO" id="GO:0008270">
    <property type="term" value="F:zinc ion binding"/>
    <property type="evidence" value="ECO:0007669"/>
    <property type="project" value="InterPro"/>
</dbReference>
<sequence>MVTKQIDISGVVQGVGFRPFLFRMAHGHKLNGEVFNTAHGVTLILEGIEKKIEKFLKEMILRKPPLSTIFDIKETSIGFSGYKGFVITLTPEDSEKSSSKSALISPDVSICSDCLKEMNNPDDRRFAYPFINCTNCGPRYTIIKDIPYDRAKTSMNLFPMCQRCQEEYDDPMDRRFHAQPNACHECGPHVFFMESSSVSKTSSGSHGERAIDDAAKLLTEGKILALKGLGGFHLAVDALNPEAVATLRLRKKRPHKPFALMVKSVETASRLVQISSEDKTILESHARPILLLRKNVVQAQNHCYQQPCQLQHFPCQTQSLHSSLDMCQNTPFEYIDFGQTFYEKIISAQQEIAPDNAYIGIMLPYTPLHALLLDKSPSILVMTSGNRSGEPLSIDNQDALDAFSHIADGFLLHNRDIYFRADDSIMQRQCGQSRFIRRSRGYAPLPIYLKTPVLKPVLACGGGLKSTICLAEGERAFLSPHIGDLDNEKVFAFYRKSIVHLKQILDIEPEIIIHDLHPGYMSTKFAKNYYEYIQQENKVRIAAVQHHHAHALSCMAENGLEGEVIAVTLDGTGLGTDRHIWGGEVLLCSRGGFQRKAHLAYLPMPGGDAAVHEPWRMAISYLYAAFGDDLFFLEIPFLQKVDNNKIKFIIQMIKKKLNTPLTSSCGRLFDAVASLLLLCQKVSFEGQAAMALESHSATINEKLYPSYPFEIIDSNSHLSPCSRNSFNHGKSEGAFQEKVLHDNKNHDAVANHNMLSESFGMMFQINTLPLVKAIIMDILEGKPRYQIATRFHMTIIDLFVASVLRIRHETGVNKVVLSGGVFHNTFILSGMVGFLEKEKMRVYTHKKVPCGDGGIALGQIIAADALVNQ</sequence>
<dbReference type="Gene3D" id="1.10.357.160">
    <property type="match status" value="1"/>
</dbReference>
<dbReference type="OrthoDB" id="9808093at2"/>
<dbReference type="Pfam" id="PF22521">
    <property type="entry name" value="HypF_C_2"/>
    <property type="match status" value="1"/>
</dbReference>
<dbReference type="RefSeq" id="WP_080807762.1">
    <property type="nucleotide sequence ID" value="NZ_LT828558.1"/>
</dbReference>
<dbReference type="Pfam" id="PF01300">
    <property type="entry name" value="Sua5_yciO_yrdC"/>
    <property type="match status" value="2"/>
</dbReference>
<dbReference type="InterPro" id="IPR043129">
    <property type="entry name" value="ATPase_NBD"/>
</dbReference>
<dbReference type="SUPFAM" id="SSF53067">
    <property type="entry name" value="Actin-like ATPase domain"/>
    <property type="match status" value="1"/>
</dbReference>
<dbReference type="InterPro" id="IPR055128">
    <property type="entry name" value="HypF_C_2"/>
</dbReference>
<dbReference type="GO" id="GO:0003725">
    <property type="term" value="F:double-stranded RNA binding"/>
    <property type="evidence" value="ECO:0007669"/>
    <property type="project" value="InterPro"/>
</dbReference>
<dbReference type="EC" id="3.6.1.7" evidence="2"/>
<dbReference type="InterPro" id="IPR006070">
    <property type="entry name" value="Sua5-like_dom"/>
</dbReference>
<dbReference type="Pfam" id="PF00708">
    <property type="entry name" value="Acylphosphatase"/>
    <property type="match status" value="1"/>
</dbReference>
<protein>
    <recommendedName>
        <fullName evidence="2">acylphosphatase</fullName>
        <ecNumber evidence="2">3.6.1.7</ecNumber>
    </recommendedName>
</protein>
<dbReference type="InterPro" id="IPR051060">
    <property type="entry name" value="Carbamoyltrans_HypF-like"/>
</dbReference>
<proteinExistence type="inferred from homology"/>
<dbReference type="InterPro" id="IPR001792">
    <property type="entry name" value="Acylphosphatase-like_dom"/>
</dbReference>
<dbReference type="Gene3D" id="3.90.870.40">
    <property type="match status" value="1"/>
</dbReference>
<dbReference type="PANTHER" id="PTHR42959">
    <property type="entry name" value="CARBAMOYLTRANSFERASE"/>
    <property type="match status" value="1"/>
</dbReference>
<evidence type="ECO:0000313" key="6">
    <source>
        <dbReference type="Proteomes" id="UP000191931"/>
    </source>
</evidence>
<feature type="domain" description="YrdC-like" evidence="4">
    <location>
        <begin position="208"/>
        <end position="441"/>
    </location>
</feature>
<dbReference type="GO" id="GO:0051604">
    <property type="term" value="P:protein maturation"/>
    <property type="evidence" value="ECO:0007669"/>
    <property type="project" value="TreeGrafter"/>
</dbReference>
<evidence type="ECO:0000259" key="3">
    <source>
        <dbReference type="PROSITE" id="PS51160"/>
    </source>
</evidence>
<dbReference type="InterPro" id="IPR036046">
    <property type="entry name" value="Acylphosphatase-like_dom_sf"/>
</dbReference>
<dbReference type="PANTHER" id="PTHR42959:SF1">
    <property type="entry name" value="CARBAMOYLTRANSFERASE HYPF"/>
    <property type="match status" value="1"/>
</dbReference>
<comment type="catalytic activity">
    <reaction evidence="2">
        <text>an acyl phosphate + H2O = a carboxylate + phosphate + H(+)</text>
        <dbReference type="Rhea" id="RHEA:14965"/>
        <dbReference type="ChEBI" id="CHEBI:15377"/>
        <dbReference type="ChEBI" id="CHEBI:15378"/>
        <dbReference type="ChEBI" id="CHEBI:29067"/>
        <dbReference type="ChEBI" id="CHEBI:43474"/>
        <dbReference type="ChEBI" id="CHEBI:59918"/>
        <dbReference type="EC" id="3.6.1.7"/>
    </reaction>
</comment>
<dbReference type="Gene3D" id="3.90.870.50">
    <property type="match status" value="1"/>
</dbReference>
<keyword evidence="6" id="KW-1185">Reference proteome</keyword>
<evidence type="ECO:0000256" key="2">
    <source>
        <dbReference type="PROSITE-ProRule" id="PRU00520"/>
    </source>
</evidence>
<dbReference type="InterPro" id="IPR041440">
    <property type="entry name" value="HypF_C"/>
</dbReference>
<dbReference type="SUPFAM" id="SSF55821">
    <property type="entry name" value="YrdC/RibB"/>
    <property type="match status" value="2"/>
</dbReference>
<dbReference type="Pfam" id="PF07503">
    <property type="entry name" value="zf-HYPF"/>
    <property type="match status" value="2"/>
</dbReference>
<dbReference type="SUPFAM" id="SSF54975">
    <property type="entry name" value="Acylphosphatase/BLUF domain-like"/>
    <property type="match status" value="1"/>
</dbReference>
<dbReference type="InterPro" id="IPR017945">
    <property type="entry name" value="DHBP_synth_RibB-like_a/b_dom"/>
</dbReference>
<evidence type="ECO:0000256" key="1">
    <source>
        <dbReference type="ARBA" id="ARBA00008097"/>
    </source>
</evidence>
<feature type="domain" description="Acylphosphatase-like" evidence="3">
    <location>
        <begin position="3"/>
        <end position="89"/>
    </location>
</feature>
<dbReference type="Gene3D" id="3.30.420.360">
    <property type="match status" value="1"/>
</dbReference>
<dbReference type="GO" id="GO:0003998">
    <property type="term" value="F:acylphosphatase activity"/>
    <property type="evidence" value="ECO:0007669"/>
    <property type="project" value="UniProtKB-EC"/>
</dbReference>
<dbReference type="STRING" id="1246637.MTBBW1_2130068"/>
<accession>A0A1W1HCL1</accession>
<gene>
    <name evidence="5" type="ORF">MTBBW1_2130068</name>
</gene>
<organism evidence="5 6">
    <name type="scientific">Desulfamplus magnetovallimortis</name>
    <dbReference type="NCBI Taxonomy" id="1246637"/>
    <lineage>
        <taxon>Bacteria</taxon>
        <taxon>Pseudomonadati</taxon>
        <taxon>Thermodesulfobacteriota</taxon>
        <taxon>Desulfobacteria</taxon>
        <taxon>Desulfobacterales</taxon>
        <taxon>Desulfobacteraceae</taxon>
        <taxon>Desulfamplus</taxon>
    </lineage>
</organism>
<comment type="similarity">
    <text evidence="1">Belongs to the carbamoyltransferase HypF family.</text>
</comment>
<dbReference type="InterPro" id="IPR011125">
    <property type="entry name" value="Znf_HypF"/>
</dbReference>
<evidence type="ECO:0000313" key="5">
    <source>
        <dbReference type="EMBL" id="SLM30173.1"/>
    </source>
</evidence>
<dbReference type="AlphaFoldDB" id="A0A1W1HCL1"/>
<keyword evidence="2" id="KW-0378">Hydrolase</keyword>
<dbReference type="Proteomes" id="UP000191931">
    <property type="component" value="Unassembled WGS sequence"/>
</dbReference>
<dbReference type="PROSITE" id="PS51163">
    <property type="entry name" value="YRDC"/>
    <property type="match status" value="1"/>
</dbReference>
<feature type="active site" evidence="2">
    <location>
        <position position="18"/>
    </location>
</feature>